<feature type="domain" description="AAA+ ATPase" evidence="14">
    <location>
        <begin position="2528"/>
        <end position="2678"/>
    </location>
</feature>
<dbReference type="InterPro" id="IPR004273">
    <property type="entry name" value="Dynein_heavy_D6_P-loop"/>
</dbReference>
<dbReference type="InterPro" id="IPR042219">
    <property type="entry name" value="AAA_lid_11_sf"/>
</dbReference>
<evidence type="ECO:0000256" key="2">
    <source>
        <dbReference type="ARBA" id="ARBA00011655"/>
    </source>
</evidence>
<dbReference type="Gene3D" id="3.40.50.300">
    <property type="entry name" value="P-loop containing nucleotide triphosphate hydrolases"/>
    <property type="match status" value="5"/>
</dbReference>
<keyword evidence="11" id="KW-0206">Cytoskeleton</keyword>
<proteinExistence type="predicted"/>
<dbReference type="Gene3D" id="1.10.472.130">
    <property type="match status" value="1"/>
</dbReference>
<comment type="subunit">
    <text evidence="2">Consists of at least two heavy chains and a number of intermediate and light chains.</text>
</comment>
<evidence type="ECO:0000256" key="11">
    <source>
        <dbReference type="ARBA" id="ARBA00023212"/>
    </source>
</evidence>
<dbReference type="InterPro" id="IPR026983">
    <property type="entry name" value="DHC"/>
</dbReference>
<reference evidence="15 16" key="1">
    <citation type="submission" date="2024-01" db="EMBL/GenBank/DDBJ databases">
        <authorList>
            <consortium name="Genoscope - CEA"/>
            <person name="William W."/>
        </authorList>
    </citation>
    <scope>NUCLEOTIDE SEQUENCE [LARGE SCALE GENOMIC DNA]</scope>
    <source>
        <strain evidence="15 16">29B2s-10</strain>
    </source>
</reference>
<dbReference type="InterPro" id="IPR043157">
    <property type="entry name" value="Dynein_AAA1S"/>
</dbReference>
<dbReference type="InterPro" id="IPR024317">
    <property type="entry name" value="Dynein_heavy_chain_D4_dom"/>
</dbReference>
<dbReference type="Gene3D" id="1.10.8.720">
    <property type="entry name" value="Region D6 of dynein motor"/>
    <property type="match status" value="1"/>
</dbReference>
<dbReference type="InterPro" id="IPR013602">
    <property type="entry name" value="Dynein_heavy_linker"/>
</dbReference>
<dbReference type="Gene3D" id="1.20.920.30">
    <property type="match status" value="1"/>
</dbReference>
<evidence type="ECO:0000313" key="16">
    <source>
        <dbReference type="Proteomes" id="UP001497600"/>
    </source>
</evidence>
<dbReference type="Pfam" id="PF18198">
    <property type="entry name" value="AAA_lid_11"/>
    <property type="match status" value="1"/>
</dbReference>
<evidence type="ECO:0000256" key="7">
    <source>
        <dbReference type="ARBA" id="ARBA00022840"/>
    </source>
</evidence>
<keyword evidence="9 13" id="KW-0175">Coiled coil</keyword>
<feature type="domain" description="AAA+ ATPase" evidence="14">
    <location>
        <begin position="2176"/>
        <end position="2391"/>
    </location>
</feature>
<dbReference type="Pfam" id="PF22597">
    <property type="entry name" value="DYN_lid"/>
    <property type="match status" value="1"/>
</dbReference>
<dbReference type="Pfam" id="PF03028">
    <property type="entry name" value="Dynein_heavy"/>
    <property type="match status" value="1"/>
</dbReference>
<gene>
    <name evidence="15" type="primary">DYN1</name>
    <name evidence="15" type="ORF">CAAN4_H06436</name>
</gene>
<keyword evidence="8" id="KW-0243">Dynein</keyword>
<dbReference type="InterPro" id="IPR003593">
    <property type="entry name" value="AAA+_ATPase"/>
</dbReference>
<dbReference type="InterPro" id="IPR035699">
    <property type="entry name" value="AAA_6"/>
</dbReference>
<dbReference type="Gene3D" id="1.20.58.1120">
    <property type="match status" value="1"/>
</dbReference>
<dbReference type="Pfam" id="PF17852">
    <property type="entry name" value="Dynein_AAA_lid"/>
    <property type="match status" value="1"/>
</dbReference>
<feature type="domain" description="AAA+ ATPase" evidence="14">
    <location>
        <begin position="1889"/>
        <end position="2026"/>
    </location>
</feature>
<dbReference type="Pfam" id="PF08393">
    <property type="entry name" value="DHC_N2"/>
    <property type="match status" value="1"/>
</dbReference>
<evidence type="ECO:0000259" key="14">
    <source>
        <dbReference type="SMART" id="SM00382"/>
    </source>
</evidence>
<evidence type="ECO:0000256" key="12">
    <source>
        <dbReference type="ARBA" id="ARBA00033439"/>
    </source>
</evidence>
<dbReference type="InterPro" id="IPR027417">
    <property type="entry name" value="P-loop_NTPase"/>
</dbReference>
<dbReference type="InterPro" id="IPR054354">
    <property type="entry name" value="DYNC2H1-like_lid"/>
</dbReference>
<comment type="subcellular location">
    <subcellularLocation>
        <location evidence="1">Cytoplasm</location>
        <location evidence="1">Cytoskeleton</location>
    </subcellularLocation>
</comment>
<evidence type="ECO:0000256" key="1">
    <source>
        <dbReference type="ARBA" id="ARBA00004245"/>
    </source>
</evidence>
<feature type="coiled-coil region" evidence="13">
    <location>
        <begin position="3364"/>
        <end position="3398"/>
    </location>
</feature>
<keyword evidence="5" id="KW-0493">Microtubule</keyword>
<keyword evidence="7" id="KW-0067">ATP-binding</keyword>
<dbReference type="Gene3D" id="3.20.180.20">
    <property type="entry name" value="Dynein heavy chain, N-terminal domain 2"/>
    <property type="match status" value="1"/>
</dbReference>
<dbReference type="Pfam" id="PF12780">
    <property type="entry name" value="AAA_8"/>
    <property type="match status" value="1"/>
</dbReference>
<dbReference type="Proteomes" id="UP001497600">
    <property type="component" value="Chromosome H"/>
</dbReference>
<dbReference type="InterPro" id="IPR024743">
    <property type="entry name" value="Dynein_HC_stalk"/>
</dbReference>
<dbReference type="Pfam" id="PF12775">
    <property type="entry name" value="AAA_7"/>
    <property type="match status" value="1"/>
</dbReference>
<dbReference type="PANTHER" id="PTHR45703">
    <property type="entry name" value="DYNEIN HEAVY CHAIN"/>
    <property type="match status" value="1"/>
</dbReference>
<dbReference type="Pfam" id="PF12781">
    <property type="entry name" value="AAA_9"/>
    <property type="match status" value="1"/>
</dbReference>
<evidence type="ECO:0000256" key="10">
    <source>
        <dbReference type="ARBA" id="ARBA00023175"/>
    </source>
</evidence>
<dbReference type="InterPro" id="IPR042228">
    <property type="entry name" value="Dynein_linker_3"/>
</dbReference>
<dbReference type="InterPro" id="IPR042222">
    <property type="entry name" value="Dynein_2_N"/>
</dbReference>
<dbReference type="Gene3D" id="1.20.140.100">
    <property type="entry name" value="Dynein heavy chain, N-terminal domain 2"/>
    <property type="match status" value="1"/>
</dbReference>
<protein>
    <recommendedName>
        <fullName evidence="3">Dynein heavy chain, cytoplasmic</fullName>
    </recommendedName>
    <alternativeName>
        <fullName evidence="12">Dynein heavy chain, cytosolic</fullName>
    </alternativeName>
</protein>
<dbReference type="Gene3D" id="1.10.8.710">
    <property type="match status" value="1"/>
</dbReference>
<dbReference type="SMART" id="SM00382">
    <property type="entry name" value="AAA"/>
    <property type="match status" value="4"/>
</dbReference>
<evidence type="ECO:0000256" key="3">
    <source>
        <dbReference type="ARBA" id="ARBA00022197"/>
    </source>
</evidence>
<accession>A0ABP0EJT1</accession>
<dbReference type="InterPro" id="IPR041658">
    <property type="entry name" value="AAA_lid_11"/>
</dbReference>
<dbReference type="Gene3D" id="6.10.140.1060">
    <property type="match status" value="1"/>
</dbReference>
<evidence type="ECO:0000313" key="15">
    <source>
        <dbReference type="EMBL" id="CAK7920777.1"/>
    </source>
</evidence>
<dbReference type="EMBL" id="OZ004260">
    <property type="protein sequence ID" value="CAK7920777.1"/>
    <property type="molecule type" value="Genomic_DNA"/>
</dbReference>
<dbReference type="InterPro" id="IPR035706">
    <property type="entry name" value="AAA_9"/>
</dbReference>
<dbReference type="Pfam" id="PF12777">
    <property type="entry name" value="MT"/>
    <property type="match status" value="1"/>
</dbReference>
<dbReference type="InterPro" id="IPR013594">
    <property type="entry name" value="Dynein_heavy_tail"/>
</dbReference>
<sequence>MSGEGPSTDELATPEQLLEFIYQASKLLQGLDGFEGNVFNTPENLVLCEYFVKSTSSETLYLLKVIDNSSIDDGSYKFLISSDLKASESFISVIALIKSNDPITSNKPFNSQLNLLNIPSNKANYIGGIKSSSFEVIRSLINLGISPYFELISAQQNSSDSSPLEDENESTSVALARKKFNELSLTLQHLQQQINIPDLLSTTHSVIEKTLIQFESDPNTSITTPIDLFSEEQLNDTTFLNQLTTIANNWVKQIQSITSLNHSPSDGSTIEEIIFWKSMDESLSSLTVQLSSNQVQTTLNILKRAKRYHVTMSFANEIGLEEKVKEANNYNSLLRELPIEEVLSISSNLANSDTLQKFEDSISIVFNHLKKLKNFNNYPLSRSIELTEAILLDISRKFTEILSNLFLMSLPLEKFVSLYEKSILKVFQNIDMNVKSMVNLIRELLRKRQEKFIAIRIDQTDILQLKDRLNYILKFRTRHNGLLLTVDNIINKEEVSQRLIDAYNQYIVSINIVDLSKTGNNIWSLNESLYQAAFDEVKSLVVTQVNSLLDSCHNFNDYLAIFNTFMSTSINSKENNSDRLLSLISDEQKLKCLAIVDLEIQNIVSLNRKKTAPVNSIEQFYRIHSWGLQTQLKSDNIPYVLSKILWMRSLRNLLEYYKSNLDNFFGSHWDQYSIGNKIQTEVTNLLMVSDPNKVFEDWVELTLKACPNFEIMGPVLRITSTEKAGSEILALEVNFDYSLIEFSDQLRQLSTLGFKIPSKASNQVNKVDKVYPFVSDLTEHVGILKDVVGQHSINSNHCQTYGFLLDKHRSKLFNSLKGCLEINWNTLSQAIDLQQITDSEDIDSQLKSKDLSNLVESKSLLLLKSFMEDVYNLYSKTAALRKFGESFDQFLLQLKNCKFTNVDIQSCMLSIQDMVTQFCYGDFSDIPRFYDLVNSSIETVLVEKCTRELDHIREVFSSTLPSIEIPSILKRETVTIVFQDQTFSLSPPLENCKKHWFQTINEVLFIVCGQNLIRYENENSFNHIAEIVSECISLCYDAIETVMMSGQNYFESWKNLQRFWELSLDEITTSLDNDMTMWISKIKEIREARTIFDTTVSSKSWGGGSNGILEMDYSYVQSRISSRYDSWQNEVFARFSDILSIKIRETEALLSKAILSSEDVLDFGVNLKLISSIVTNNSYMEKIEDWTSDISTYLEAQTLLQKSRFKLPNDWLFVEQLESNLSAIKDITSKKKATILEHLDMLSPRMTSESKKLDSQMKELQDLWEVKRPISGNLAPSNAISILHEFSDSCERVSNERIALTNACTILSINVSSFYDVYEITEEIKDLLNVWMSLDVLWNELSTLKELSWSKTSPRTLRRNLDDILMSARSLPSTTRQYSAFDTVHELIKKYIRNHSIITDLMSEAMKPRHWKSLFSQLHTSSRDMKEMTIGYVWDIDLNLNEQVVKSVLNQAHMEQTLEENLETIKKTWSAISFDMFNFKNKRRLIRGWDKLFDQCNNDIAALSNMHNSVYYSNFEKEATELENKLNKLYVLLDSWVEVQREWVYLDGVFGSSADITNLLPIESNRFNNITHEYFSLLRNAQKYPLVIDVLTLPNIQQTIDKTLESLHRVRKSLSEYLERQRELFPRFYFLGNEDLLQIVGSGNDMSQISQHLRKMFPGVSSLQYEVESSSVVGVNGDFGEEILLGNPISLIHFSRLHEWLKELEMEIRSTLSHLVGNAIEKLQNIWKSMCTQEMMDFINAYPAQIVVLAFQVEFTSKVEDCIGRKSYSDIYQWFVDALRIVADIINSDISPIQRKKLESLTIELLHQRDVISSLTKEGISESEIKFLWQTQQLFYYNKSEEDPLIRLVVKQANVQFTYGFEYLGITDKLAYTPLTNRCFLSMTQALGQGLGGSPFGPAGTGKTESVKALGHNLGKMVIVFCCDESFDFQSIGRIFLGLCKVGAWGCFDEFNRLDKNILSAVSSQIESIELGLSTTSRKVELSGKNITVHSDTGIFITMNPGYAGRSELPENLKRLFRSISMEKPDSEVIVEVLLTSSGFVHAQQLASVIVPFFSDINSQTSEQIHYDFGLRALKSTLVRCGAIKRSQTEGEYEELKMSETKIVLRSIHETIFPKLIKDDESVVHKLIEEHFKGVSYESGDLVLVEQLRKYGKSRKYTTTDSWIEKALQLNRIQNSNHGIMLVGAAGCGKSVIWKSLLDVLSEVDEKENISYVIDCKVMSKDEIYGTLDIVTREWVDGLFTSILRKITSNLRGEISKRIWIVFDGDIDPEWAENLNSVLDDNKILTLPNGERIALPENVRLIFEVDSLKYTTPATVSRCGMVWIDEDIVNLDSLFQYAIDNLADTQLNQPESQISDTKVLSIFVSEVESILSPGTLRVIFDKSQLLSHIMEINLHRYLGTFSTILRTYYRKYSKYVSDSQDLSNFKLYVSKSVLLSLVWAFAGDSKLSERENFGTFIAELPCFGSMDKLSEGSYIDYDVKMEDGSWENWLLNVNEISLEPRHISESGVVVPTLDTVRHESLIYSMLNEHRPFVLCGPPGSGKTMILLEALRKSPDLDILSLNFSKDTTPDLLMKSLEQFCEYKKLSTGLTLAPKVNDKWVVVFCDEINLPGVDAYGTQRVISLLRQMIEQGGFWRVSDKQWVTLSNISFVGACNPPTDPGRNVLSSRFLRHASVILVDYPGSISLTQIYNTFNLAVMKCAPDLRGFTQAVTDSMIEVYTRTRERLTPTIEQHYVYSPRELTRWSKGLLEAMKSHQYSNMQELVRLWYHEGLRLFYDRLVGEEERKWTIDLFATTISLFFPHIDPVMAMQQPVFFSNWLSSDYEHTDRSDLVSFVSERFRVFSEEEIDVDLILYDEMLDHALRIDRVLRQPQGHMILVGSSTSGKSTLTRFVAWINGLRVIQLNVHRGYTLVDFDSSLRSILLRCAKGERICFMIDESSVLETSFIERMNTLLANAEIPGLFEGDDYNSLLKLCQEESNVQGLYLDTHQELYKWFTNQIATNLHVVFTLSETKAATTPRVTTSPALFNRCVLNWMGDWSNKSLFDIASTIVCNVPLDVSHYVVPPTFESEFDVQISDLRSVITECLVFIHRYEVKANDQLLPTDPLPSWFIKFVKGFVKIYSSKLYESEENQRHINIGLDKLKETMLQVNELKIELSKKKEYLIGKDNEAKVMLNRMLVDQNEAERKQEFSIETQLELSKQKVEIERRQKIVMKDLELAEPQVLEAQRGVQNIKKQHLTEIRSMSNPPSAVKMTMESVCVLIGYQVSTWRDVQLIVRRDDFIANIVSFDNEVQLTPELRNYMEETYLAREDYNFEAVNRASKACGPLMQWVQAQVSYSEILENIGPLREKVSILESKTTKTKAQLIAIDEMINELKESIETYKEAYSSLIRDAENVKSDMRKVSSKVDRSLQLIDNLTSERERWGSSIKKFSKERELLVGDSILASAFLTYGGVHDQKRRDLLFKAWRTHLTSCGISFDRNFNICTYLTSANDVMEWEANETKLDDLFLENFVLIKSAHIPLIIDPTAQAIEVLRNNYDTKKLIISSFLDSNFSQQLENALRFGGHILIQDAEYFDPILNTVLRGETYKNGGRTVVKLKEQEIDFSPDFKLFLHTRDSSVKVSSFLSGRTAIVNFTVTSASLENQVLNISLAQKRPDIEVKRRELTELQGKYKVRLFTLEEELLSSLSTSSGNILEDDSVLGTLESLKAESSDIDSKMDEANDVMNVVEEVRNEYFHLSKHASQIFSIIKTFLRLDRFYNFSLNAFTDVFTKVITADVSNTIEFVLMLYKETFSRFSLSLKHAHVVTFALSLFSSYHSLEGSDTFKVSFSNVLKSIGGGVQGDSILKVLEINGILGYEKQLFEISDIESICLANSQSTTLNLLSNFLKGIVDGSRLSEIYVESTSFLYTGLGEYSSKFDMNTLIKEQNTASKPVIIVSPEFLDPTFKIQQLAELQSQHLSTISMGSKEGTDIATKEIQVAATRGSWVLIQNVHMSLNWLSQLQKILDSTKFHQGFKIFLTCTTTSNIPSILISKSQIFMFEDQPGLRTRFKDLLDSIPPHTLKKNPGERRRIYFLLIWFHSMLQERLKYVPISFATNYDITISDFKAACFVIDKALDSLGTMRTNISPSSLPWEYLRYLIANITYGGKIDHVDDLNYVISLSQTVFNANAFNLEFNLIENEFTKSTATTLYPPEGDSIEGYIEWAEHLPDNVPLNWIGLDNKVDNQVRERNCRQIATDTDLIITLT</sequence>
<dbReference type="Pfam" id="PF08385">
    <property type="entry name" value="DHC_N1"/>
    <property type="match status" value="1"/>
</dbReference>
<feature type="domain" description="AAA+ ATPase" evidence="14">
    <location>
        <begin position="2870"/>
        <end position="3035"/>
    </location>
</feature>
<keyword evidence="16" id="KW-1185">Reference proteome</keyword>
<evidence type="ECO:0000256" key="9">
    <source>
        <dbReference type="ARBA" id="ARBA00023054"/>
    </source>
</evidence>
<keyword evidence="10" id="KW-0505">Motor protein</keyword>
<dbReference type="Gene3D" id="1.10.287.2620">
    <property type="match status" value="1"/>
</dbReference>
<evidence type="ECO:0000256" key="4">
    <source>
        <dbReference type="ARBA" id="ARBA00022490"/>
    </source>
</evidence>
<evidence type="ECO:0000256" key="5">
    <source>
        <dbReference type="ARBA" id="ARBA00022701"/>
    </source>
</evidence>
<name>A0ABP0EJT1_9ASCO</name>
<evidence type="ECO:0000256" key="6">
    <source>
        <dbReference type="ARBA" id="ARBA00022741"/>
    </source>
</evidence>
<dbReference type="Pfam" id="PF12774">
    <property type="entry name" value="AAA_6"/>
    <property type="match status" value="1"/>
</dbReference>
<organism evidence="15 16">
    <name type="scientific">[Candida] anglica</name>
    <dbReference type="NCBI Taxonomy" id="148631"/>
    <lineage>
        <taxon>Eukaryota</taxon>
        <taxon>Fungi</taxon>
        <taxon>Dikarya</taxon>
        <taxon>Ascomycota</taxon>
        <taxon>Saccharomycotina</taxon>
        <taxon>Pichiomycetes</taxon>
        <taxon>Debaryomycetaceae</taxon>
        <taxon>Kurtzmaniella</taxon>
    </lineage>
</organism>
<keyword evidence="4" id="KW-0963">Cytoplasm</keyword>
<feature type="coiled-coil region" evidence="13">
    <location>
        <begin position="3703"/>
        <end position="3733"/>
    </location>
</feature>
<evidence type="ECO:0000256" key="8">
    <source>
        <dbReference type="ARBA" id="ARBA00023017"/>
    </source>
</evidence>
<dbReference type="CDD" id="cd00009">
    <property type="entry name" value="AAA"/>
    <property type="match status" value="1"/>
</dbReference>
<dbReference type="InterPro" id="IPR041466">
    <property type="entry name" value="Dynein_AAA5_ext"/>
</dbReference>
<dbReference type="SUPFAM" id="SSF52540">
    <property type="entry name" value="P-loop containing nucleoside triphosphate hydrolases"/>
    <property type="match status" value="4"/>
</dbReference>
<dbReference type="Gene3D" id="1.20.920.20">
    <property type="match status" value="1"/>
</dbReference>
<keyword evidence="6" id="KW-0547">Nucleotide-binding</keyword>
<dbReference type="PANTHER" id="PTHR45703:SF36">
    <property type="entry name" value="DYNEIN HEAVY CHAIN, CYTOPLASMIC"/>
    <property type="match status" value="1"/>
</dbReference>
<evidence type="ECO:0000256" key="13">
    <source>
        <dbReference type="SAM" id="Coils"/>
    </source>
</evidence>